<dbReference type="AlphaFoldDB" id="A0A3D8TT15"/>
<comment type="caution">
    <text evidence="2">The sequence shown here is derived from an EMBL/GenBank/DDBJ whole genome shotgun (WGS) entry which is preliminary data.</text>
</comment>
<feature type="transmembrane region" description="Helical" evidence="1">
    <location>
        <begin position="185"/>
        <end position="205"/>
    </location>
</feature>
<keyword evidence="1" id="KW-0472">Membrane</keyword>
<feature type="transmembrane region" description="Helical" evidence="1">
    <location>
        <begin position="100"/>
        <end position="120"/>
    </location>
</feature>
<protein>
    <recommendedName>
        <fullName evidence="4">Tandem five-TM protein</fullName>
    </recommendedName>
</protein>
<feature type="transmembrane region" description="Helical" evidence="1">
    <location>
        <begin position="70"/>
        <end position="88"/>
    </location>
</feature>
<reference evidence="3" key="1">
    <citation type="submission" date="2015-04" db="EMBL/GenBank/DDBJ databases">
        <authorList>
            <person name="Schardt J."/>
            <person name="Mueller-Herbst S."/>
            <person name="Scherer S."/>
            <person name="Huptas C."/>
        </authorList>
    </citation>
    <scope>NUCLEOTIDE SEQUENCE [LARGE SCALE GENOMIC DNA]</scope>
    <source>
        <strain evidence="3">Kiel-L1</strain>
    </source>
</reference>
<accession>A0A3D8TT15</accession>
<evidence type="ECO:0008006" key="4">
    <source>
        <dbReference type="Google" id="ProtNLM"/>
    </source>
</evidence>
<proteinExistence type="predicted"/>
<evidence type="ECO:0000256" key="1">
    <source>
        <dbReference type="SAM" id="Phobius"/>
    </source>
</evidence>
<gene>
    <name evidence="2" type="ORF">UR08_00755</name>
</gene>
<dbReference type="Proteomes" id="UP000257055">
    <property type="component" value="Unassembled WGS sequence"/>
</dbReference>
<name>A0A3D8TT15_9LIST</name>
<feature type="transmembrane region" description="Helical" evidence="1">
    <location>
        <begin position="158"/>
        <end position="179"/>
    </location>
</feature>
<keyword evidence="1" id="KW-0812">Transmembrane</keyword>
<dbReference type="RefSeq" id="WP_115751769.1">
    <property type="nucleotide sequence ID" value="NZ_LARY01000001.1"/>
</dbReference>
<keyword evidence="3" id="KW-1185">Reference proteome</keyword>
<evidence type="ECO:0000313" key="2">
    <source>
        <dbReference type="EMBL" id="RDX02100.1"/>
    </source>
</evidence>
<dbReference type="NCBIfam" id="TIGR01218">
    <property type="entry name" value="Gpos_tandem_5TM"/>
    <property type="match status" value="1"/>
</dbReference>
<dbReference type="Pfam" id="PF04276">
    <property type="entry name" value="DUF443"/>
    <property type="match status" value="1"/>
</dbReference>
<dbReference type="InterPro" id="IPR005915">
    <property type="entry name" value="Tandem_5TM"/>
</dbReference>
<organism evidence="2 3">
    <name type="scientific">Listeria kieliensis</name>
    <dbReference type="NCBI Taxonomy" id="1621700"/>
    <lineage>
        <taxon>Bacteria</taxon>
        <taxon>Bacillati</taxon>
        <taxon>Bacillota</taxon>
        <taxon>Bacilli</taxon>
        <taxon>Bacillales</taxon>
        <taxon>Listeriaceae</taxon>
        <taxon>Listeria</taxon>
    </lineage>
</organism>
<sequence>MNQKITNTKKTQFKIIQYKNQEYIVDMASNKGWLCSTFTWIKSKRAYSISAENQGLENIRQKDTSVGMNLLWKVGIPVFAGVLGLYLSRFNIIDRLGTGMPNVLAIFILVITAGIIFYLYGQNVKRNSKRIIRMAGNKELTVQLKPDKGELIPYISKCILGIIFMLFLLGVAIVTFIFYHSLFFYFFFILIFWLTMFTGIGVSLIPRKYTIIFSEIATTRN</sequence>
<dbReference type="EMBL" id="LARY01000001">
    <property type="protein sequence ID" value="RDX02100.1"/>
    <property type="molecule type" value="Genomic_DNA"/>
</dbReference>
<keyword evidence="1" id="KW-1133">Transmembrane helix</keyword>
<evidence type="ECO:0000313" key="3">
    <source>
        <dbReference type="Proteomes" id="UP000257055"/>
    </source>
</evidence>